<evidence type="ECO:0000256" key="1">
    <source>
        <dbReference type="ARBA" id="ARBA00008875"/>
    </source>
</evidence>
<accession>A0A182R0K6</accession>
<keyword evidence="6" id="KW-0472">Membrane</keyword>
<feature type="transmembrane region" description="Helical" evidence="6">
    <location>
        <begin position="27"/>
        <end position="54"/>
    </location>
</feature>
<keyword evidence="4" id="KW-0326">Glycosidase</keyword>
<evidence type="ECO:0008006" key="11">
    <source>
        <dbReference type="Google" id="ProtNLM"/>
    </source>
</evidence>
<evidence type="ECO:0000256" key="2">
    <source>
        <dbReference type="ARBA" id="ARBA00022729"/>
    </source>
</evidence>
<dbReference type="SUPFAM" id="SSF51445">
    <property type="entry name" value="(Trans)glycosidases"/>
    <property type="match status" value="1"/>
</dbReference>
<dbReference type="InterPro" id="IPR000514">
    <property type="entry name" value="Glyco_hydro_39"/>
</dbReference>
<dbReference type="FunFam" id="3.20.20.80:FF:000245">
    <property type="entry name" value="Histone H2B"/>
    <property type="match status" value="1"/>
</dbReference>
<organism evidence="9 10">
    <name type="scientific">Anopheles farauti</name>
    <dbReference type="NCBI Taxonomy" id="69004"/>
    <lineage>
        <taxon>Eukaryota</taxon>
        <taxon>Metazoa</taxon>
        <taxon>Ecdysozoa</taxon>
        <taxon>Arthropoda</taxon>
        <taxon>Hexapoda</taxon>
        <taxon>Insecta</taxon>
        <taxon>Pterygota</taxon>
        <taxon>Neoptera</taxon>
        <taxon>Endopterygota</taxon>
        <taxon>Diptera</taxon>
        <taxon>Nematocera</taxon>
        <taxon>Culicoidea</taxon>
        <taxon>Culicidae</taxon>
        <taxon>Anophelinae</taxon>
        <taxon>Anopheles</taxon>
    </lineage>
</organism>
<reference evidence="10" key="1">
    <citation type="submission" date="2014-01" db="EMBL/GenBank/DDBJ databases">
        <title>The Genome Sequence of Anopheles farauti FAR1 (V2).</title>
        <authorList>
            <consortium name="The Broad Institute Genomics Platform"/>
            <person name="Neafsey D.E."/>
            <person name="Besansky N."/>
            <person name="Howell P."/>
            <person name="Walton C."/>
            <person name="Young S.K."/>
            <person name="Zeng Q."/>
            <person name="Gargeya S."/>
            <person name="Fitzgerald M."/>
            <person name="Haas B."/>
            <person name="Abouelleil A."/>
            <person name="Allen A.W."/>
            <person name="Alvarado L."/>
            <person name="Arachchi H.M."/>
            <person name="Berlin A.M."/>
            <person name="Chapman S.B."/>
            <person name="Gainer-Dewar J."/>
            <person name="Goldberg J."/>
            <person name="Griggs A."/>
            <person name="Gujja S."/>
            <person name="Hansen M."/>
            <person name="Howarth C."/>
            <person name="Imamovic A."/>
            <person name="Ireland A."/>
            <person name="Larimer J."/>
            <person name="McCowan C."/>
            <person name="Murphy C."/>
            <person name="Pearson M."/>
            <person name="Poon T.W."/>
            <person name="Priest M."/>
            <person name="Roberts A."/>
            <person name="Saif S."/>
            <person name="Shea T."/>
            <person name="Sisk P."/>
            <person name="Sykes S."/>
            <person name="Wortman J."/>
            <person name="Nusbaum C."/>
            <person name="Birren B."/>
        </authorList>
    </citation>
    <scope>NUCLEOTIDE SEQUENCE [LARGE SCALE GENOMIC DNA]</scope>
    <source>
        <strain evidence="10">FAR1</strain>
    </source>
</reference>
<dbReference type="Proteomes" id="UP000075886">
    <property type="component" value="Unassembled WGS sequence"/>
</dbReference>
<dbReference type="InterPro" id="IPR049167">
    <property type="entry name" value="GH39_C"/>
</dbReference>
<dbReference type="PRINTS" id="PR00745">
    <property type="entry name" value="GLHYDRLASE39"/>
</dbReference>
<proteinExistence type="inferred from homology"/>
<keyword evidence="3" id="KW-0378">Hydrolase</keyword>
<keyword evidence="6" id="KW-0812">Transmembrane</keyword>
<dbReference type="EnsemblMetazoa" id="AFAF020606-RA">
    <property type="protein sequence ID" value="AFAF020606-PA"/>
    <property type="gene ID" value="AFAF020606"/>
</dbReference>
<evidence type="ECO:0000313" key="10">
    <source>
        <dbReference type="Proteomes" id="UP000075886"/>
    </source>
</evidence>
<dbReference type="SUPFAM" id="SSF51011">
    <property type="entry name" value="Glycosyl hydrolase domain"/>
    <property type="match status" value="1"/>
</dbReference>
<dbReference type="InterPro" id="IPR049165">
    <property type="entry name" value="GH39_as"/>
</dbReference>
<feature type="domain" description="Alpha-L-iduronidase C-terminal" evidence="8">
    <location>
        <begin position="591"/>
        <end position="688"/>
    </location>
</feature>
<dbReference type="PANTHER" id="PTHR12631">
    <property type="entry name" value="ALPHA-L-IDURONIDASE"/>
    <property type="match status" value="1"/>
</dbReference>
<dbReference type="GO" id="GO:0003940">
    <property type="term" value="F:L-iduronidase activity"/>
    <property type="evidence" value="ECO:0007669"/>
    <property type="project" value="TreeGrafter"/>
</dbReference>
<dbReference type="Gene3D" id="2.60.40.10">
    <property type="entry name" value="Immunoglobulins"/>
    <property type="match status" value="1"/>
</dbReference>
<keyword evidence="6" id="KW-1133">Transmembrane helix</keyword>
<evidence type="ECO:0000256" key="3">
    <source>
        <dbReference type="ARBA" id="ARBA00022801"/>
    </source>
</evidence>
<evidence type="ECO:0000256" key="4">
    <source>
        <dbReference type="ARBA" id="ARBA00023295"/>
    </source>
</evidence>
<dbReference type="PROSITE" id="PS01027">
    <property type="entry name" value="GLYCOSYL_HYDROL_F39"/>
    <property type="match status" value="1"/>
</dbReference>
<keyword evidence="10" id="KW-1185">Reference proteome</keyword>
<evidence type="ECO:0000313" key="9">
    <source>
        <dbReference type="EnsemblMetazoa" id="AFAF020606-PA"/>
    </source>
</evidence>
<reference evidence="9" key="2">
    <citation type="submission" date="2020-05" db="UniProtKB">
        <authorList>
            <consortium name="EnsemblMetazoa"/>
        </authorList>
    </citation>
    <scope>IDENTIFICATION</scope>
    <source>
        <strain evidence="9">FAR1</strain>
    </source>
</reference>
<evidence type="ECO:0000259" key="8">
    <source>
        <dbReference type="Pfam" id="PF21200"/>
    </source>
</evidence>
<dbReference type="InterPro" id="IPR013783">
    <property type="entry name" value="Ig-like_fold"/>
</dbReference>
<dbReference type="InterPro" id="IPR049166">
    <property type="entry name" value="GH39_cat"/>
</dbReference>
<evidence type="ECO:0000256" key="6">
    <source>
        <dbReference type="SAM" id="Phobius"/>
    </source>
</evidence>
<evidence type="ECO:0000259" key="7">
    <source>
        <dbReference type="Pfam" id="PF01229"/>
    </source>
</evidence>
<comment type="similarity">
    <text evidence="1">Belongs to the glycosyl hydrolase 39 family.</text>
</comment>
<name>A0A182R0K6_9DIPT</name>
<protein>
    <recommendedName>
        <fullName evidence="11">Alpha-L-iduronidase</fullName>
    </recommendedName>
</protein>
<dbReference type="EMBL" id="AXCN02002050">
    <property type="status" value="NOT_ANNOTATED_CDS"/>
    <property type="molecule type" value="Genomic_DNA"/>
</dbReference>
<feature type="active site" description="Proton donor" evidence="5">
    <location>
        <position position="220"/>
    </location>
</feature>
<feature type="domain" description="Glycosyl hydrolases family 39 N-terminal catalytic" evidence="7">
    <location>
        <begin position="84"/>
        <end position="546"/>
    </location>
</feature>
<dbReference type="Pfam" id="PF21200">
    <property type="entry name" value="Glyco_hydro_39_C"/>
    <property type="match status" value="1"/>
</dbReference>
<dbReference type="Gene3D" id="2.60.40.1500">
    <property type="entry name" value="Glycosyl hydrolase domain, family 39"/>
    <property type="match status" value="1"/>
</dbReference>
<evidence type="ECO:0000256" key="5">
    <source>
        <dbReference type="PIRSR" id="PIRSR600514-1"/>
    </source>
</evidence>
<dbReference type="Pfam" id="PF01229">
    <property type="entry name" value="Glyco_hydro_39"/>
    <property type="match status" value="1"/>
</dbReference>
<dbReference type="InterPro" id="IPR051923">
    <property type="entry name" value="Glycosyl_Hydrolase_39"/>
</dbReference>
<dbReference type="GO" id="GO:0005975">
    <property type="term" value="P:carbohydrate metabolic process"/>
    <property type="evidence" value="ECO:0007669"/>
    <property type="project" value="InterPro"/>
</dbReference>
<dbReference type="VEuPathDB" id="VectorBase:AFAF020606"/>
<dbReference type="STRING" id="69004.A0A182R0K6"/>
<sequence length="689" mass="78389">MVNGCALTAFVSGDEGCEKRVTKKTMFYQFTCCAFAMRPITTMWTLLLLFLLLLECLITSESHPAGVGVGAAVRIHQGELAAAGQRNMKPFWTGSGLCPPEPRNASGEFLLSKDSLTNLELIGSLTNRSISHVRIHWLLELLGVSQNRYNFTMLDTFLDHLHHTGLVPGFELMGTPLGSTEGRPYSAAFWTDLVQQLVERYAGRYGVRYVSRWRFETWNEPDLRNYNTLNFTLNDYLSYVFAIRHGLNAMRQKYDSLTNTQQPFALYGPAGLFKSDTHHPFCWTVMEYCGANDTTPQSCPFDTITFHRKGSGRWASEVLDGGRQLVRELLERFPNTERLRFANDEADPIASWSTARPFKADVRYAATLFSIVTQHWSAIADGDEFGRRLQFLSHDNAFLSYYPRVFEQRTLLARFQMNRTDPPHVQFVAKPVFSVLGMLAKLGPFATPTRYLEGNVSYVVSCDKRRNYLCLLASRSNDTAPMWVKRSVLNVTIPTEHFRTARVSYLIEALQDGLNDPFRVWQRQRKPAYPTTAQLASMRAVQLPSVLNEAPHVVELENGTKIELQLNLRGPWVVSVRVCAEKGTQPGRVDRVRVRTVFRDEVLIFWKLSNGARCIYTYEVWFKPSSAAGRWCHVNVAKHTPFMFYQYASNVRVSSPESKDCRGVQGSYKVRAVDLFGRKGPFSSAVYYN</sequence>
<dbReference type="AlphaFoldDB" id="A0A182R0K6"/>
<keyword evidence="2" id="KW-0732">Signal</keyword>
<dbReference type="PANTHER" id="PTHR12631:SF8">
    <property type="entry name" value="ALPHA-L-IDURONIDASE"/>
    <property type="match status" value="1"/>
</dbReference>
<dbReference type="Gene3D" id="3.20.20.80">
    <property type="entry name" value="Glycosidases"/>
    <property type="match status" value="1"/>
</dbReference>
<dbReference type="InterPro" id="IPR017853">
    <property type="entry name" value="GH"/>
</dbReference>